<keyword evidence="1" id="KW-1133">Transmembrane helix</keyword>
<dbReference type="EMBL" id="JBHUEM010000015">
    <property type="protein sequence ID" value="MFD1737067.1"/>
    <property type="molecule type" value="Genomic_DNA"/>
</dbReference>
<keyword evidence="1" id="KW-0472">Membrane</keyword>
<keyword evidence="1" id="KW-0812">Transmembrane</keyword>
<dbReference type="RefSeq" id="WP_377928263.1">
    <property type="nucleotide sequence ID" value="NZ_JBHUEM010000015.1"/>
</dbReference>
<comment type="caution">
    <text evidence="2">The sequence shown here is derived from an EMBL/GenBank/DDBJ whole genome shotgun (WGS) entry which is preliminary data.</text>
</comment>
<gene>
    <name evidence="2" type="ORF">ACFSCX_10940</name>
</gene>
<keyword evidence="3" id="KW-1185">Reference proteome</keyword>
<evidence type="ECO:0000313" key="3">
    <source>
        <dbReference type="Proteomes" id="UP001597214"/>
    </source>
</evidence>
<protein>
    <submittedName>
        <fullName evidence="2">Uncharacterized protein</fullName>
    </submittedName>
</protein>
<dbReference type="Proteomes" id="UP001597214">
    <property type="component" value="Unassembled WGS sequence"/>
</dbReference>
<evidence type="ECO:0000313" key="2">
    <source>
        <dbReference type="EMBL" id="MFD1737067.1"/>
    </source>
</evidence>
<proteinExistence type="predicted"/>
<reference evidence="3" key="1">
    <citation type="journal article" date="2019" name="Int. J. Syst. Evol. Microbiol.">
        <title>The Global Catalogue of Microorganisms (GCM) 10K type strain sequencing project: providing services to taxonomists for standard genome sequencing and annotation.</title>
        <authorList>
            <consortium name="The Broad Institute Genomics Platform"/>
            <consortium name="The Broad Institute Genome Sequencing Center for Infectious Disease"/>
            <person name="Wu L."/>
            <person name="Ma J."/>
        </authorList>
    </citation>
    <scope>NUCLEOTIDE SEQUENCE [LARGE SCALE GENOMIC DNA]</scope>
    <source>
        <strain evidence="3">CCUG 49339</strain>
    </source>
</reference>
<name>A0ABW4LRC6_9BACI</name>
<sequence length="185" mass="21835">MVDIDRKHLKPNSYIYPLVVTVVIFFLFHWDNSKNELNEIQDLHSRLITSQLKEISSVLFSVEETLNQYDYPISDNTRSYFQDALSKDKDRLNHITTTISRINQYPTFNSLNERYLDELKNSVHELSGFQYTEAEINYAIHGISIAQAELYTILDSSFDVEMKQHRDEYLQILNQLNQHLSLLKK</sequence>
<evidence type="ECO:0000256" key="1">
    <source>
        <dbReference type="SAM" id="Phobius"/>
    </source>
</evidence>
<feature type="transmembrane region" description="Helical" evidence="1">
    <location>
        <begin position="12"/>
        <end position="30"/>
    </location>
</feature>
<organism evidence="2 3">
    <name type="scientific">Bacillus salitolerans</name>
    <dbReference type="NCBI Taxonomy" id="1437434"/>
    <lineage>
        <taxon>Bacteria</taxon>
        <taxon>Bacillati</taxon>
        <taxon>Bacillota</taxon>
        <taxon>Bacilli</taxon>
        <taxon>Bacillales</taxon>
        <taxon>Bacillaceae</taxon>
        <taxon>Bacillus</taxon>
    </lineage>
</organism>
<accession>A0ABW4LRC6</accession>